<gene>
    <name evidence="3" type="ORF">STCU_01980</name>
</gene>
<comment type="caution">
    <text evidence="3">The sequence shown here is derived from an EMBL/GenBank/DDBJ whole genome shotgun (WGS) entry which is preliminary data.</text>
</comment>
<feature type="transmembrane region" description="Helical" evidence="2">
    <location>
        <begin position="93"/>
        <end position="116"/>
    </location>
</feature>
<keyword evidence="2" id="KW-0472">Membrane</keyword>
<dbReference type="OrthoDB" id="246439at2759"/>
<accession>S9W364</accession>
<reference evidence="3 4" key="1">
    <citation type="journal article" date="2013" name="PLoS ONE">
        <title>Predicting the Proteins of Angomonas deanei, Strigomonas culicis and Their Respective Endosymbionts Reveals New Aspects of the Trypanosomatidae Family.</title>
        <authorList>
            <person name="Motta M.C."/>
            <person name="Martins A.C."/>
            <person name="de Souza S.S."/>
            <person name="Catta-Preta C.M."/>
            <person name="Silva R."/>
            <person name="Klein C.C."/>
            <person name="de Almeida L.G."/>
            <person name="de Lima Cunha O."/>
            <person name="Ciapina L.P."/>
            <person name="Brocchi M."/>
            <person name="Colabardini A.C."/>
            <person name="de Araujo Lima B."/>
            <person name="Machado C.R."/>
            <person name="de Almeida Soares C.M."/>
            <person name="Probst C.M."/>
            <person name="de Menezes C.B."/>
            <person name="Thompson C.E."/>
            <person name="Bartholomeu D.C."/>
            <person name="Gradia D.F."/>
            <person name="Pavoni D.P."/>
            <person name="Grisard E.C."/>
            <person name="Fantinatti-Garboggini F."/>
            <person name="Marchini F.K."/>
            <person name="Rodrigues-Luiz G.F."/>
            <person name="Wagner G."/>
            <person name="Goldman G.H."/>
            <person name="Fietto J.L."/>
            <person name="Elias M.C."/>
            <person name="Goldman M.H."/>
            <person name="Sagot M.F."/>
            <person name="Pereira M."/>
            <person name="Stoco P.H."/>
            <person name="de Mendonca-Neto R.P."/>
            <person name="Teixeira S.M."/>
            <person name="Maciel T.E."/>
            <person name="de Oliveira Mendes T.A."/>
            <person name="Urmenyi T.P."/>
            <person name="de Souza W."/>
            <person name="Schenkman S."/>
            <person name="de Vasconcelos A.T."/>
        </authorList>
    </citation>
    <scope>NUCLEOTIDE SEQUENCE [LARGE SCALE GENOMIC DNA]</scope>
</reference>
<evidence type="ECO:0000313" key="3">
    <source>
        <dbReference type="EMBL" id="EPY33786.1"/>
    </source>
</evidence>
<keyword evidence="2" id="KW-0812">Transmembrane</keyword>
<dbReference type="AlphaFoldDB" id="S9W364"/>
<keyword evidence="2" id="KW-1133">Transmembrane helix</keyword>
<name>S9W364_9TRYP</name>
<dbReference type="EMBL" id="ATMH01001980">
    <property type="protein sequence ID" value="EPY33786.1"/>
    <property type="molecule type" value="Genomic_DNA"/>
</dbReference>
<dbReference type="Proteomes" id="UP000015354">
    <property type="component" value="Unassembled WGS sequence"/>
</dbReference>
<proteinExistence type="predicted"/>
<sequence length="197" mass="22066">MELPEGNITSSPAPKIQAPKVKVEYSDVVHAARCGALWDFARERRYWLRRREIRDKGLDVRVIPVAAEDDQQLVRATTSRLLKEHDSASWGVFFYQAGIFGLTGLCMVSTAGGLYYGCTRNRVLLPLVPVGAAMTWRMWTVLEEAWAQQRYIDSAARLRQQRRANPMLGVVKRKLKDEAAEQPPPPEAGAEEAVAAS</sequence>
<evidence type="ECO:0000256" key="1">
    <source>
        <dbReference type="SAM" id="MobiDB-lite"/>
    </source>
</evidence>
<evidence type="ECO:0000256" key="2">
    <source>
        <dbReference type="SAM" id="Phobius"/>
    </source>
</evidence>
<feature type="region of interest" description="Disordered" evidence="1">
    <location>
        <begin position="173"/>
        <end position="197"/>
    </location>
</feature>
<protein>
    <recommendedName>
        <fullName evidence="5">Transmembrane protein</fullName>
    </recommendedName>
</protein>
<keyword evidence="4" id="KW-1185">Reference proteome</keyword>
<evidence type="ECO:0000313" key="4">
    <source>
        <dbReference type="Proteomes" id="UP000015354"/>
    </source>
</evidence>
<evidence type="ECO:0008006" key="5">
    <source>
        <dbReference type="Google" id="ProtNLM"/>
    </source>
</evidence>
<organism evidence="3 4">
    <name type="scientific">Strigomonas culicis</name>
    <dbReference type="NCBI Taxonomy" id="28005"/>
    <lineage>
        <taxon>Eukaryota</taxon>
        <taxon>Discoba</taxon>
        <taxon>Euglenozoa</taxon>
        <taxon>Kinetoplastea</taxon>
        <taxon>Metakinetoplastina</taxon>
        <taxon>Trypanosomatida</taxon>
        <taxon>Trypanosomatidae</taxon>
        <taxon>Strigomonadinae</taxon>
        <taxon>Strigomonas</taxon>
    </lineage>
</organism>